<dbReference type="Proteomes" id="UP001177023">
    <property type="component" value="Unassembled WGS sequence"/>
</dbReference>
<dbReference type="GO" id="GO:0046872">
    <property type="term" value="F:metal ion binding"/>
    <property type="evidence" value="ECO:0007669"/>
    <property type="project" value="UniProtKB-KW"/>
</dbReference>
<dbReference type="GO" id="GO:0019948">
    <property type="term" value="F:SUMO activating enzyme activity"/>
    <property type="evidence" value="ECO:0007669"/>
    <property type="project" value="InterPro"/>
</dbReference>
<dbReference type="SUPFAM" id="SSF69572">
    <property type="entry name" value="Activating enzymes of the ubiquitin-like proteins"/>
    <property type="match status" value="1"/>
</dbReference>
<dbReference type="PROSITE" id="PS00865">
    <property type="entry name" value="UBIQUITIN_ACTIVAT_2"/>
    <property type="match status" value="1"/>
</dbReference>
<feature type="binding site" evidence="9">
    <location>
        <begin position="20"/>
        <end position="25"/>
    </location>
    <ligand>
        <name>ATP</name>
        <dbReference type="ChEBI" id="CHEBI:30616"/>
    </ligand>
</feature>
<feature type="region of interest" description="Disordered" evidence="12">
    <location>
        <begin position="544"/>
        <end position="573"/>
    </location>
</feature>
<dbReference type="InterPro" id="IPR045886">
    <property type="entry name" value="ThiF/MoeB/HesA"/>
</dbReference>
<feature type="domain" description="THIF-type NAD/FAD binding fold" evidence="13">
    <location>
        <begin position="4"/>
        <end position="418"/>
    </location>
</feature>
<evidence type="ECO:0000256" key="1">
    <source>
        <dbReference type="ARBA" id="ARBA00004718"/>
    </source>
</evidence>
<evidence type="ECO:0000256" key="4">
    <source>
        <dbReference type="ARBA" id="ARBA00022741"/>
    </source>
</evidence>
<evidence type="ECO:0000256" key="10">
    <source>
        <dbReference type="PIRSR" id="PIRSR039133-3"/>
    </source>
</evidence>
<keyword evidence="6 10" id="KW-0862">Zinc</keyword>
<evidence type="ECO:0000313" key="16">
    <source>
        <dbReference type="Proteomes" id="UP001177023"/>
    </source>
</evidence>
<evidence type="ECO:0000313" key="15">
    <source>
        <dbReference type="EMBL" id="CAJ0577561.1"/>
    </source>
</evidence>
<comment type="pathway">
    <text evidence="1">Protein modification; protein sumoylation.</text>
</comment>
<dbReference type="Pfam" id="PF00899">
    <property type="entry name" value="ThiF"/>
    <property type="match status" value="1"/>
</dbReference>
<dbReference type="GO" id="GO:0005524">
    <property type="term" value="F:ATP binding"/>
    <property type="evidence" value="ECO:0007669"/>
    <property type="project" value="UniProtKB-KW"/>
</dbReference>
<keyword evidence="4 9" id="KW-0547">Nucleotide-binding</keyword>
<evidence type="ECO:0000259" key="14">
    <source>
        <dbReference type="Pfam" id="PF14732"/>
    </source>
</evidence>
<proteinExistence type="inferred from homology"/>
<dbReference type="InterPro" id="IPR035985">
    <property type="entry name" value="Ubiquitin-activating_enz"/>
</dbReference>
<dbReference type="Gene3D" id="3.10.290.20">
    <property type="entry name" value="Ubiquitin-like 2 activating enzyme e1b. Chain: B, domain 3"/>
    <property type="match status" value="1"/>
</dbReference>
<feature type="binding site" evidence="10">
    <location>
        <position position="446"/>
    </location>
    <ligand>
        <name>Zn(2+)</name>
        <dbReference type="ChEBI" id="CHEBI:29105"/>
    </ligand>
</feature>
<evidence type="ECO:0000256" key="8">
    <source>
        <dbReference type="PIRSR" id="PIRSR039133-1"/>
    </source>
</evidence>
<dbReference type="FunFam" id="3.50.50.80:FF:000002">
    <property type="entry name" value="SUMO-activating enzyme subunit 2"/>
    <property type="match status" value="1"/>
</dbReference>
<evidence type="ECO:0000256" key="9">
    <source>
        <dbReference type="PIRSR" id="PIRSR039133-2"/>
    </source>
</evidence>
<reference evidence="15" key="1">
    <citation type="submission" date="2023-06" db="EMBL/GenBank/DDBJ databases">
        <authorList>
            <person name="Delattre M."/>
        </authorList>
    </citation>
    <scope>NUCLEOTIDE SEQUENCE</scope>
    <source>
        <strain evidence="15">AF72</strain>
    </source>
</reference>
<dbReference type="Gene3D" id="3.50.50.80">
    <property type="entry name" value="Ubiquitin-activating enzyme E1, inactive adenylation domain, subdomain 1"/>
    <property type="match status" value="1"/>
</dbReference>
<feature type="domain" description="Ubiquitin/SUMO-activating enzyme ubiquitin-like" evidence="14">
    <location>
        <begin position="455"/>
        <end position="539"/>
    </location>
</feature>
<evidence type="ECO:0000256" key="7">
    <source>
        <dbReference type="ARBA" id="ARBA00022840"/>
    </source>
</evidence>
<keyword evidence="16" id="KW-1185">Reference proteome</keyword>
<protein>
    <recommendedName>
        <fullName evidence="17">SUMO-activating enzyme subunit</fullName>
    </recommendedName>
</protein>
<dbReference type="InterPro" id="IPR000594">
    <property type="entry name" value="ThiF_NAD_FAD-bd"/>
</dbReference>
<evidence type="ECO:0000256" key="5">
    <source>
        <dbReference type="ARBA" id="ARBA00022786"/>
    </source>
</evidence>
<keyword evidence="7 9" id="KW-0067">ATP-binding</keyword>
<dbReference type="InterPro" id="IPR030661">
    <property type="entry name" value="Uba2"/>
</dbReference>
<dbReference type="Pfam" id="PF14732">
    <property type="entry name" value="UAE_UbL"/>
    <property type="match status" value="1"/>
</dbReference>
<feature type="binding site" evidence="9">
    <location>
        <begin position="114"/>
        <end position="119"/>
    </location>
    <ligand>
        <name>ATP</name>
        <dbReference type="ChEBI" id="CHEBI:30616"/>
    </ligand>
</feature>
<evidence type="ECO:0000259" key="13">
    <source>
        <dbReference type="Pfam" id="PF00899"/>
    </source>
</evidence>
<gene>
    <name evidence="15" type="ORF">MSPICULIGERA_LOCUS15832</name>
</gene>
<evidence type="ECO:0000256" key="11">
    <source>
        <dbReference type="PROSITE-ProRule" id="PRU10132"/>
    </source>
</evidence>
<feature type="binding site" evidence="10">
    <location>
        <position position="155"/>
    </location>
    <ligand>
        <name>Zn(2+)</name>
        <dbReference type="ChEBI" id="CHEBI:29105"/>
    </ligand>
</feature>
<dbReference type="GO" id="GO:0016925">
    <property type="term" value="P:protein sumoylation"/>
    <property type="evidence" value="ECO:0007669"/>
    <property type="project" value="InterPro"/>
</dbReference>
<dbReference type="InterPro" id="IPR033127">
    <property type="entry name" value="UBQ-activ_enz_E1_Cys_AS"/>
</dbReference>
<dbReference type="PANTHER" id="PTHR10953">
    <property type="entry name" value="UBIQUITIN-ACTIVATING ENZYME E1"/>
    <property type="match status" value="1"/>
</dbReference>
<dbReference type="InterPro" id="IPR042449">
    <property type="entry name" value="Ub-E1_IAD_1"/>
</dbReference>
<evidence type="ECO:0000256" key="6">
    <source>
        <dbReference type="ARBA" id="ARBA00022833"/>
    </source>
</evidence>
<feature type="binding site" evidence="9">
    <location>
        <begin position="91"/>
        <end position="92"/>
    </location>
    <ligand>
        <name>ATP</name>
        <dbReference type="ChEBI" id="CHEBI:30616"/>
    </ligand>
</feature>
<dbReference type="PROSITE" id="PS51257">
    <property type="entry name" value="PROKAR_LIPOPROTEIN"/>
    <property type="match status" value="1"/>
</dbReference>
<comment type="caution">
    <text evidence="15">The sequence shown here is derived from an EMBL/GenBank/DDBJ whole genome shotgun (WGS) entry which is preliminary data.</text>
</comment>
<name>A0AA36G3K4_9BILA</name>
<dbReference type="PANTHER" id="PTHR10953:SF5">
    <property type="entry name" value="SUMO-ACTIVATING ENZYME SUBUNIT 2"/>
    <property type="match status" value="1"/>
</dbReference>
<feature type="compositionally biased region" description="Polar residues" evidence="12">
    <location>
        <begin position="226"/>
        <end position="235"/>
    </location>
</feature>
<feature type="binding site" evidence="9">
    <location>
        <position position="44"/>
    </location>
    <ligand>
        <name>ATP</name>
        <dbReference type="ChEBI" id="CHEBI:30616"/>
    </ligand>
</feature>
<accession>A0AA36G3K4</accession>
<keyword evidence="5" id="KW-0833">Ubl conjugation pathway</keyword>
<dbReference type="InterPro" id="IPR028077">
    <property type="entry name" value="UAE_UbL_dom"/>
</dbReference>
<organism evidence="15 16">
    <name type="scientific">Mesorhabditis spiculigera</name>
    <dbReference type="NCBI Taxonomy" id="96644"/>
    <lineage>
        <taxon>Eukaryota</taxon>
        <taxon>Metazoa</taxon>
        <taxon>Ecdysozoa</taxon>
        <taxon>Nematoda</taxon>
        <taxon>Chromadorea</taxon>
        <taxon>Rhabditida</taxon>
        <taxon>Rhabditina</taxon>
        <taxon>Rhabditomorpha</taxon>
        <taxon>Rhabditoidea</taxon>
        <taxon>Rhabditidae</taxon>
        <taxon>Mesorhabditinae</taxon>
        <taxon>Mesorhabditis</taxon>
    </lineage>
</organism>
<feature type="binding site" evidence="10">
    <location>
        <position position="443"/>
    </location>
    <ligand>
        <name>Zn(2+)</name>
        <dbReference type="ChEBI" id="CHEBI:29105"/>
    </ligand>
</feature>
<keyword evidence="3 10" id="KW-0479">Metal-binding</keyword>
<dbReference type="Gene3D" id="1.10.10.520">
    <property type="entry name" value="Ubiquitin activating enzymes (Uba3). Chain: B, domain 2"/>
    <property type="match status" value="1"/>
</dbReference>
<feature type="binding site" evidence="10">
    <location>
        <position position="158"/>
    </location>
    <ligand>
        <name>Zn(2+)</name>
        <dbReference type="ChEBI" id="CHEBI:29105"/>
    </ligand>
</feature>
<sequence>MGIRERLERDLADKKVLVVGAGGIGCELLKDLVLTGVKNIHTIDLDTIDVSNLNRQFLFRREHVSKAKAEVAAASVKNLQPDVNITYDHDSIFNGEKYGVQFFKGFDAVVNALDNRAARSHVNRLCLSADVPLIESGSAGYLGQTAVILKGQTECYECVQKPVQKTFPGCTIRNTPSEHIHCTVWSKHCFNQLFGEMDIDDDVSPDFQDPENQTNGTEAGKENHANGANGTSNNDSEARPELPNTRQWAEMHDYDAKMIFNKLFHDDISYLLLMKDLWKTRRAPKPLDWSNATSGDFGGGSTEMTDELTNVTKQWTMSACANVFNEAVSRLKDRMRLLPEGELLVWDKDDTDAMHFVAAAANIRAHIFGIPGKSLFDIKSDAGNIIPAIATTNAIVAGMAIGELLKVLYKKQDRVKNVFVRKEVGARGHILATDGPYPPKKGCFVCSTDKREVFVRVNTKIMTLRLFVDKVLKVGFSVQQPEVMVDSSIVFSADEDDDNSGMEAKLLHDIGFFDGKVVVVDDFSQDLNFNVIIINDDTLKADEHKVDQDSGAKPNETPAEEETDRKRKLVDEDQLNDFNDQAKKIRVEE</sequence>
<evidence type="ECO:0000256" key="2">
    <source>
        <dbReference type="ARBA" id="ARBA00005673"/>
    </source>
</evidence>
<dbReference type="GO" id="GO:0031510">
    <property type="term" value="C:SUMO activating enzyme complex"/>
    <property type="evidence" value="ECO:0007669"/>
    <property type="project" value="TreeGrafter"/>
</dbReference>
<evidence type="ECO:0008006" key="17">
    <source>
        <dbReference type="Google" id="ProtNLM"/>
    </source>
</evidence>
<feature type="active site" description="Glycyl thioester intermediate" evidence="8 11">
    <location>
        <position position="170"/>
    </location>
</feature>
<dbReference type="InterPro" id="IPR023318">
    <property type="entry name" value="Ub_act_enz_dom_a_sf"/>
</dbReference>
<dbReference type="EMBL" id="CATQJA010002651">
    <property type="protein sequence ID" value="CAJ0577561.1"/>
    <property type="molecule type" value="Genomic_DNA"/>
</dbReference>
<feature type="non-terminal residue" evidence="15">
    <location>
        <position position="1"/>
    </location>
</feature>
<dbReference type="GO" id="GO:0005737">
    <property type="term" value="C:cytoplasm"/>
    <property type="evidence" value="ECO:0007669"/>
    <property type="project" value="TreeGrafter"/>
</dbReference>
<evidence type="ECO:0000256" key="3">
    <source>
        <dbReference type="ARBA" id="ARBA00022723"/>
    </source>
</evidence>
<dbReference type="PIRSF" id="PIRSF039133">
    <property type="entry name" value="SUMO_E1B"/>
    <property type="match status" value="1"/>
</dbReference>
<feature type="region of interest" description="Disordered" evidence="12">
    <location>
        <begin position="201"/>
        <end position="242"/>
    </location>
</feature>
<feature type="binding site" evidence="9">
    <location>
        <begin position="52"/>
        <end position="55"/>
    </location>
    <ligand>
        <name>ATP</name>
        <dbReference type="ChEBI" id="CHEBI:30616"/>
    </ligand>
</feature>
<comment type="similarity">
    <text evidence="2">Belongs to the ubiquitin-activating E1 family.</text>
</comment>
<dbReference type="AlphaFoldDB" id="A0AA36G3K4"/>
<evidence type="ECO:0000256" key="12">
    <source>
        <dbReference type="SAM" id="MobiDB-lite"/>
    </source>
</evidence>
<feature type="binding site" evidence="9">
    <location>
        <position position="68"/>
    </location>
    <ligand>
        <name>ATP</name>
        <dbReference type="ChEBI" id="CHEBI:30616"/>
    </ligand>
</feature>